<evidence type="ECO:0000256" key="4">
    <source>
        <dbReference type="ARBA" id="ARBA00022692"/>
    </source>
</evidence>
<dbReference type="SUPFAM" id="SSF82689">
    <property type="entry name" value="Mechanosensitive channel protein MscS (YggB), C-terminal domain"/>
    <property type="match status" value="1"/>
</dbReference>
<accession>A0A916T5Z6</accession>
<dbReference type="Gene3D" id="3.30.70.100">
    <property type="match status" value="1"/>
</dbReference>
<protein>
    <submittedName>
        <fullName evidence="14">Mechanosensitive ion channel protein MscS</fullName>
    </submittedName>
</protein>
<keyword evidence="9" id="KW-0732">Signal</keyword>
<feature type="transmembrane region" description="Helical" evidence="8">
    <location>
        <begin position="246"/>
        <end position="265"/>
    </location>
</feature>
<feature type="transmembrane region" description="Helical" evidence="8">
    <location>
        <begin position="162"/>
        <end position="184"/>
    </location>
</feature>
<feature type="transmembrane region" description="Helical" evidence="8">
    <location>
        <begin position="369"/>
        <end position="387"/>
    </location>
</feature>
<organism evidence="14 15">
    <name type="scientific">Roseibium aquae</name>
    <dbReference type="NCBI Taxonomy" id="1323746"/>
    <lineage>
        <taxon>Bacteria</taxon>
        <taxon>Pseudomonadati</taxon>
        <taxon>Pseudomonadota</taxon>
        <taxon>Alphaproteobacteria</taxon>
        <taxon>Hyphomicrobiales</taxon>
        <taxon>Stappiaceae</taxon>
        <taxon>Roseibium</taxon>
    </lineage>
</organism>
<dbReference type="RefSeq" id="WP_150493453.1">
    <property type="nucleotide sequence ID" value="NZ_BMFA01000001.1"/>
</dbReference>
<evidence type="ECO:0000313" key="14">
    <source>
        <dbReference type="EMBL" id="GGB33112.1"/>
    </source>
</evidence>
<feature type="chain" id="PRO_5037978418" evidence="9">
    <location>
        <begin position="23"/>
        <end position="781"/>
    </location>
</feature>
<feature type="transmembrane region" description="Helical" evidence="8">
    <location>
        <begin position="285"/>
        <end position="306"/>
    </location>
</feature>
<dbReference type="SUPFAM" id="SSF50182">
    <property type="entry name" value="Sm-like ribonucleoproteins"/>
    <property type="match status" value="1"/>
</dbReference>
<feature type="domain" description="Mechanosensitive ion channel MscS" evidence="10">
    <location>
        <begin position="577"/>
        <end position="640"/>
    </location>
</feature>
<gene>
    <name evidence="14" type="ORF">GCM10011316_01530</name>
</gene>
<dbReference type="EMBL" id="BMFA01000001">
    <property type="protein sequence ID" value="GGB33112.1"/>
    <property type="molecule type" value="Genomic_DNA"/>
</dbReference>
<feature type="domain" description="Moderate conductance mechanosensitive channel YbiO-like transmembrane helix 1" evidence="13">
    <location>
        <begin position="399"/>
        <end position="476"/>
    </location>
</feature>
<dbReference type="InterPro" id="IPR010920">
    <property type="entry name" value="LSM_dom_sf"/>
</dbReference>
<proteinExistence type="inferred from homology"/>
<feature type="domain" description="Mechanosensitive ion channel MscS C-terminal" evidence="11">
    <location>
        <begin position="648"/>
        <end position="734"/>
    </location>
</feature>
<sequence length="781" mass="84477">MKYLALLVCSFLISALPEATLAQLPSPPPSAANSSQEPVTPEAVEQAGEVLLRFLDSAEGRKALNDYLQNSGATDEPTAQTAPAADGQTASAAPEAKADADAAAVAETEAVSQTFAVRLGQYTRVVADDFGLIIERVRASLRGIALLATGELQIRWDRVSEAFLSLATVLLSATVISWLGRWLVAKVYDRLDVKARYGGWTTRTGILIFTSVLDGLAVLLGWGGGYVVALASFGGLETGVTLLESLALNAFLFSGLALVALRFVFEPGRPALRLLPFDDWAAGYWTRWLGFVFVLLIYGIMLGVPLANQTVSFVFGNAVRFLVVLCAAATIAVLIVRNKKRVEDGIRTYAENLSGDLGKKSMTLLARTWHIIAFFYVLMTFLIWLFRPYDATQIIVRSTGLSVLTIMASVLASLMMTRAIVRGIRLPDSLRESLPALQGRLNAFVPRILKIFRFAVGVLTVLLLLDIWHIASFTTWARSPQGADVIGRYGSAVMVLLFAFGIWIAVMSWVDLRLRSRSGYVVTARVRTLFQLFRNAFTVVIIVMASLLALSEIGINIGPLIAGAGVVGLAISFGAQTLVKDIITGAFIQIENAINEGDVVTVAGTTGVVERLTVRSVRIRDLDGTAHIVPFSSVDMVSNFMRDFSYHVAVIGVSYSTDIAKAKGAMVEAFNRLRNSDLGPKILDDFEMHGVTMFGDSAINIRARIKTLPGEQWGVGRAFNEYVKQVFDEEGIEIPFPQVTYHAAPPPAMAGRPSKKTESVDADPEGASPTQAGSDGPAEDR</sequence>
<keyword evidence="15" id="KW-1185">Reference proteome</keyword>
<dbReference type="Pfam" id="PF21088">
    <property type="entry name" value="MS_channel_1st"/>
    <property type="match status" value="1"/>
</dbReference>
<evidence type="ECO:0000259" key="11">
    <source>
        <dbReference type="Pfam" id="PF21082"/>
    </source>
</evidence>
<dbReference type="PANTHER" id="PTHR30460">
    <property type="entry name" value="MODERATE CONDUCTANCE MECHANOSENSITIVE CHANNEL YBIO"/>
    <property type="match status" value="1"/>
</dbReference>
<dbReference type="PANTHER" id="PTHR30460:SF0">
    <property type="entry name" value="MODERATE CONDUCTANCE MECHANOSENSITIVE CHANNEL YBIO"/>
    <property type="match status" value="1"/>
</dbReference>
<dbReference type="AlphaFoldDB" id="A0A916T5Z6"/>
<comment type="subcellular location">
    <subcellularLocation>
        <location evidence="1">Cell membrane</location>
        <topology evidence="1">Multi-pass membrane protein</topology>
    </subcellularLocation>
</comment>
<evidence type="ECO:0000256" key="1">
    <source>
        <dbReference type="ARBA" id="ARBA00004651"/>
    </source>
</evidence>
<feature type="region of interest" description="Disordered" evidence="7">
    <location>
        <begin position="69"/>
        <end position="93"/>
    </location>
</feature>
<comment type="similarity">
    <text evidence="2">Belongs to the MscS (TC 1.A.23) family.</text>
</comment>
<dbReference type="InterPro" id="IPR045276">
    <property type="entry name" value="YbiO_bact"/>
</dbReference>
<reference evidence="14" key="1">
    <citation type="journal article" date="2014" name="Int. J. Syst. Evol. Microbiol.">
        <title>Complete genome sequence of Corynebacterium casei LMG S-19264T (=DSM 44701T), isolated from a smear-ripened cheese.</title>
        <authorList>
            <consortium name="US DOE Joint Genome Institute (JGI-PGF)"/>
            <person name="Walter F."/>
            <person name="Albersmeier A."/>
            <person name="Kalinowski J."/>
            <person name="Ruckert C."/>
        </authorList>
    </citation>
    <scope>NUCLEOTIDE SEQUENCE</scope>
    <source>
        <strain evidence="14">CGMCC 1.12426</strain>
    </source>
</reference>
<dbReference type="InterPro" id="IPR023408">
    <property type="entry name" value="MscS_beta-dom_sf"/>
</dbReference>
<dbReference type="Gene3D" id="2.30.30.60">
    <property type="match status" value="1"/>
</dbReference>
<keyword evidence="5 8" id="KW-1133">Transmembrane helix</keyword>
<dbReference type="Pfam" id="PF21082">
    <property type="entry name" value="MS_channel_3rd"/>
    <property type="match status" value="1"/>
</dbReference>
<feature type="region of interest" description="Disordered" evidence="7">
    <location>
        <begin position="742"/>
        <end position="781"/>
    </location>
</feature>
<feature type="transmembrane region" description="Helical" evidence="8">
    <location>
        <begin position="532"/>
        <end position="551"/>
    </location>
</feature>
<keyword evidence="6 8" id="KW-0472">Membrane</keyword>
<feature type="transmembrane region" description="Helical" evidence="8">
    <location>
        <begin position="318"/>
        <end position="336"/>
    </location>
</feature>
<name>A0A916T5Z6_9HYPH</name>
<dbReference type="Pfam" id="PF25392">
    <property type="entry name" value="MS_channel_TM1"/>
    <property type="match status" value="1"/>
</dbReference>
<evidence type="ECO:0000256" key="9">
    <source>
        <dbReference type="SAM" id="SignalP"/>
    </source>
</evidence>
<feature type="transmembrane region" description="Helical" evidence="8">
    <location>
        <begin position="451"/>
        <end position="471"/>
    </location>
</feature>
<dbReference type="InterPro" id="IPR049142">
    <property type="entry name" value="MS_channel_1st"/>
</dbReference>
<feature type="transmembrane region" description="Helical" evidence="8">
    <location>
        <begin position="205"/>
        <end position="234"/>
    </location>
</feature>
<dbReference type="InterPro" id="IPR049278">
    <property type="entry name" value="MS_channel_C"/>
</dbReference>
<dbReference type="GO" id="GO:0008381">
    <property type="term" value="F:mechanosensitive monoatomic ion channel activity"/>
    <property type="evidence" value="ECO:0007669"/>
    <property type="project" value="InterPro"/>
</dbReference>
<dbReference type="SUPFAM" id="SSF82861">
    <property type="entry name" value="Mechanosensitive channel protein MscS (YggB), transmembrane region"/>
    <property type="match status" value="1"/>
</dbReference>
<evidence type="ECO:0000259" key="13">
    <source>
        <dbReference type="Pfam" id="PF25392"/>
    </source>
</evidence>
<feature type="domain" description="Mechanosensitive ion channel transmembrane helices 2/3" evidence="12">
    <location>
        <begin position="536"/>
        <end position="576"/>
    </location>
</feature>
<evidence type="ECO:0000256" key="6">
    <source>
        <dbReference type="ARBA" id="ARBA00023136"/>
    </source>
</evidence>
<keyword evidence="3" id="KW-1003">Cell membrane</keyword>
<dbReference type="InterPro" id="IPR011014">
    <property type="entry name" value="MscS_channel_TM-2"/>
</dbReference>
<evidence type="ECO:0000256" key="8">
    <source>
        <dbReference type="SAM" id="Phobius"/>
    </source>
</evidence>
<feature type="transmembrane region" description="Helical" evidence="8">
    <location>
        <begin position="399"/>
        <end position="421"/>
    </location>
</feature>
<evidence type="ECO:0000256" key="3">
    <source>
        <dbReference type="ARBA" id="ARBA00022475"/>
    </source>
</evidence>
<evidence type="ECO:0000256" key="5">
    <source>
        <dbReference type="ARBA" id="ARBA00022989"/>
    </source>
</evidence>
<feature type="region of interest" description="Disordered" evidence="7">
    <location>
        <begin position="24"/>
        <end position="43"/>
    </location>
</feature>
<evidence type="ECO:0000256" key="7">
    <source>
        <dbReference type="SAM" id="MobiDB-lite"/>
    </source>
</evidence>
<feature type="transmembrane region" description="Helical" evidence="8">
    <location>
        <begin position="491"/>
        <end position="512"/>
    </location>
</feature>
<dbReference type="Pfam" id="PF00924">
    <property type="entry name" value="MS_channel_2nd"/>
    <property type="match status" value="1"/>
</dbReference>
<dbReference type="InterPro" id="IPR011066">
    <property type="entry name" value="MscS_channel_C_sf"/>
</dbReference>
<evidence type="ECO:0000313" key="15">
    <source>
        <dbReference type="Proteomes" id="UP000605148"/>
    </source>
</evidence>
<keyword evidence="4 8" id="KW-0812">Transmembrane</keyword>
<feature type="compositionally biased region" description="Polar residues" evidence="7">
    <location>
        <begin position="69"/>
        <end position="81"/>
    </location>
</feature>
<evidence type="ECO:0000259" key="10">
    <source>
        <dbReference type="Pfam" id="PF00924"/>
    </source>
</evidence>
<dbReference type="InterPro" id="IPR006685">
    <property type="entry name" value="MscS_channel_2nd"/>
</dbReference>
<evidence type="ECO:0000256" key="2">
    <source>
        <dbReference type="ARBA" id="ARBA00008017"/>
    </source>
</evidence>
<reference evidence="14" key="2">
    <citation type="submission" date="2020-09" db="EMBL/GenBank/DDBJ databases">
        <authorList>
            <person name="Sun Q."/>
            <person name="Zhou Y."/>
        </authorList>
    </citation>
    <scope>NUCLEOTIDE SEQUENCE</scope>
    <source>
        <strain evidence="14">CGMCC 1.12426</strain>
    </source>
</reference>
<feature type="signal peptide" evidence="9">
    <location>
        <begin position="1"/>
        <end position="22"/>
    </location>
</feature>
<evidence type="ECO:0000259" key="12">
    <source>
        <dbReference type="Pfam" id="PF21088"/>
    </source>
</evidence>
<dbReference type="Proteomes" id="UP000605148">
    <property type="component" value="Unassembled WGS sequence"/>
</dbReference>
<feature type="transmembrane region" description="Helical" evidence="8">
    <location>
        <begin position="557"/>
        <end position="579"/>
    </location>
</feature>
<dbReference type="InterPro" id="IPR057485">
    <property type="entry name" value="YbiO-like_TM1"/>
</dbReference>
<comment type="caution">
    <text evidence="14">The sequence shown here is derived from an EMBL/GenBank/DDBJ whole genome shotgun (WGS) entry which is preliminary data.</text>
</comment>
<dbReference type="GO" id="GO:0005886">
    <property type="term" value="C:plasma membrane"/>
    <property type="evidence" value="ECO:0007669"/>
    <property type="project" value="UniProtKB-SubCell"/>
</dbReference>
<dbReference type="OrthoDB" id="9814206at2"/>
<dbReference type="Gene3D" id="1.10.287.1260">
    <property type="match status" value="1"/>
</dbReference>